<dbReference type="InterPro" id="IPR056488">
    <property type="entry name" value="Zn_ribbon_HMPTM"/>
</dbReference>
<keyword evidence="2" id="KW-0004">4Fe-4S</keyword>
<dbReference type="InterPro" id="IPR000385">
    <property type="entry name" value="MoaA_NifB_PqqE_Fe-S-bd_CS"/>
</dbReference>
<dbReference type="NCBIfam" id="NF045702">
    <property type="entry name" value="rSAM_GDGT_ether"/>
    <property type="match status" value="1"/>
</dbReference>
<dbReference type="Pfam" id="PF23545">
    <property type="entry name" value="Zn_ribbon_HMPTM"/>
    <property type="match status" value="1"/>
</dbReference>
<evidence type="ECO:0000256" key="5">
    <source>
        <dbReference type="ARBA" id="ARBA00023004"/>
    </source>
</evidence>
<gene>
    <name evidence="8" type="ordered locus">Igag_1193</name>
</gene>
<dbReference type="CDD" id="cd01335">
    <property type="entry name" value="Radical_SAM"/>
    <property type="match status" value="1"/>
</dbReference>
<dbReference type="AlphaFoldDB" id="E0SP72"/>
<dbReference type="GO" id="GO:0008168">
    <property type="term" value="F:methyltransferase activity"/>
    <property type="evidence" value="ECO:0007669"/>
    <property type="project" value="InterPro"/>
</dbReference>
<dbReference type="Gene3D" id="3.20.20.70">
    <property type="entry name" value="Aldolase class I"/>
    <property type="match status" value="1"/>
</dbReference>
<evidence type="ECO:0000256" key="1">
    <source>
        <dbReference type="ARBA" id="ARBA00001966"/>
    </source>
</evidence>
<dbReference type="Pfam" id="PF04055">
    <property type="entry name" value="Radical_SAM"/>
    <property type="match status" value="1"/>
</dbReference>
<dbReference type="InterPro" id="IPR058240">
    <property type="entry name" value="rSAM_sf"/>
</dbReference>
<dbReference type="GO" id="GO:0046872">
    <property type="term" value="F:metal ion binding"/>
    <property type="evidence" value="ECO:0007669"/>
    <property type="project" value="UniProtKB-KW"/>
</dbReference>
<dbReference type="SFLD" id="SFLDG01100">
    <property type="entry name" value="methyltransferase_(Class_D)"/>
    <property type="match status" value="1"/>
</dbReference>
<dbReference type="PANTHER" id="PTHR43306">
    <property type="entry name" value="7,8-DIHYDRO-6-HYDROXYMETHYLPTERIN DIMETHYLTRANSFERASE"/>
    <property type="match status" value="1"/>
</dbReference>
<evidence type="ECO:0000256" key="6">
    <source>
        <dbReference type="ARBA" id="ARBA00023014"/>
    </source>
</evidence>
<sequence>MNETVRIVAQMDEKKGVVYVGKRIINIGGPVPSLRDNERLIRYTSSLCPHCFRILPAVIVERENKLYIRRICPEHGEIEEVYFGDSELFRRFEKFYFDGNGPGYVYTAATAPCPLNCGLCPLHKTHTALLNIVVTNRCDLSCWYCFYFAERAGYVYEPSIDDIVNMVEALRKQPNIVLTVQLTGGEPTLREDLVDIVRKLRELGVRHIQLNTHGIKFVQLYFEDVSKAIEYAKELRRAGVNTVYLSFDGVSPETNPKNHWEVPFILEVFRKAEMTSVVFVPTVIRTVNDHELGAILKIAANNMDVVRGVNFQPVSLVGMMRKQDRNRYRITIPEVIKLIEDQTNGEIDKDSWFPVPAEVPIARFLELLEPSKRAEFTTHPVCGAATYVYVKRDGKEIHFLPITRFIDAYGLLSYLESKYESLVNKPKALGKLLAATSILQIINKFVLWDKVPEDLKRDLRSILFDIFMKRDYSSLGRFHYKFLFIGMMHFMDEWNYDVERVMRCAIHYALPDGRIVPFCAFNIINDIYRDTPQKTYGIPLDEYLKKYGEKYLENKKYVRNKELIEKMTRSEIYRQFYSITNKQL</sequence>
<evidence type="ECO:0000259" key="7">
    <source>
        <dbReference type="PROSITE" id="PS51918"/>
    </source>
</evidence>
<dbReference type="KEGG" id="iag:Igag_1193"/>
<evidence type="ECO:0000313" key="9">
    <source>
        <dbReference type="Proteomes" id="UP000001304"/>
    </source>
</evidence>
<dbReference type="EMBL" id="CP002098">
    <property type="protein sequence ID" value="ADM27999.1"/>
    <property type="molecule type" value="Genomic_DNA"/>
</dbReference>
<dbReference type="InterPro" id="IPR013785">
    <property type="entry name" value="Aldolase_TIM"/>
</dbReference>
<dbReference type="Proteomes" id="UP000001304">
    <property type="component" value="Chromosome"/>
</dbReference>
<dbReference type="InterPro" id="IPR034471">
    <property type="entry name" value="GDGT/MA_synthase"/>
</dbReference>
<dbReference type="HOGENOM" id="CLU_023791_0_0_2"/>
<keyword evidence="6" id="KW-0411">Iron-sulfur</keyword>
<dbReference type="PROSITE" id="PS51918">
    <property type="entry name" value="RADICAL_SAM"/>
    <property type="match status" value="1"/>
</dbReference>
<dbReference type="PROSITE" id="PS01305">
    <property type="entry name" value="MOAA_NIFB_PQQE"/>
    <property type="match status" value="1"/>
</dbReference>
<keyword evidence="9" id="KW-1185">Reference proteome</keyword>
<keyword evidence="4" id="KW-0479">Metal-binding</keyword>
<dbReference type="STRING" id="583356.Igag_1193"/>
<dbReference type="GO" id="GO:0051539">
    <property type="term" value="F:4 iron, 4 sulfur cluster binding"/>
    <property type="evidence" value="ECO:0007669"/>
    <property type="project" value="UniProtKB-KW"/>
</dbReference>
<reference evidence="8 9" key="1">
    <citation type="journal article" date="2010" name="Stand. Genomic Sci.">
        <title>Complete genome sequence of Ignisphaera aggregans type strain (AQ1.S1).</title>
        <authorList>
            <person name="Goker M."/>
            <person name="Held B."/>
            <person name="Lapidus A."/>
            <person name="Nolan M."/>
            <person name="Spring S."/>
            <person name="Yasawong M."/>
            <person name="Lucas S."/>
            <person name="Glavina Del Rio T."/>
            <person name="Tice H."/>
            <person name="Cheng J.F."/>
            <person name="Goodwin L."/>
            <person name="Tapia R."/>
            <person name="Pitluck S."/>
            <person name="Liolios K."/>
            <person name="Ivanova N."/>
            <person name="Mavromatis K."/>
            <person name="Mikhailova N."/>
            <person name="Pati A."/>
            <person name="Chen A."/>
            <person name="Palaniappan K."/>
            <person name="Brambilla E."/>
            <person name="Land M."/>
            <person name="Hauser L."/>
            <person name="Chang Y.J."/>
            <person name="Jeffries C.D."/>
            <person name="Brettin T."/>
            <person name="Detter J.C."/>
            <person name="Han C."/>
            <person name="Rohde M."/>
            <person name="Sikorski J."/>
            <person name="Woyke T."/>
            <person name="Bristow J."/>
            <person name="Eisen J.A."/>
            <person name="Markowitz V."/>
            <person name="Hugenholtz P."/>
            <person name="Kyrpides N.C."/>
            <person name="Klenk H.P."/>
        </authorList>
    </citation>
    <scope>NUCLEOTIDE SEQUENCE [LARGE SCALE GENOMIC DNA]</scope>
    <source>
        <strain evidence="9">DSM 17230 / JCM 13409 / AQ1.S1</strain>
    </source>
</reference>
<evidence type="ECO:0000313" key="8">
    <source>
        <dbReference type="EMBL" id="ADM27999.1"/>
    </source>
</evidence>
<evidence type="ECO:0000256" key="2">
    <source>
        <dbReference type="ARBA" id="ARBA00022485"/>
    </source>
</evidence>
<dbReference type="SUPFAM" id="SSF102114">
    <property type="entry name" value="Radical SAM enzymes"/>
    <property type="match status" value="1"/>
</dbReference>
<evidence type="ECO:0000256" key="3">
    <source>
        <dbReference type="ARBA" id="ARBA00022691"/>
    </source>
</evidence>
<name>E0SP72_IGNAA</name>
<dbReference type="InterPro" id="IPR034474">
    <property type="entry name" value="Methyltransferase_Class_D"/>
</dbReference>
<dbReference type="SFLD" id="SFLDS00029">
    <property type="entry name" value="Radical_SAM"/>
    <property type="match status" value="1"/>
</dbReference>
<dbReference type="InterPro" id="IPR007197">
    <property type="entry name" value="rSAM"/>
</dbReference>
<dbReference type="PANTHER" id="PTHR43306:SF1">
    <property type="entry name" value="7,8-DIHYDRO-6-HYDROXYMETHYLPTERIN DIMETHYLTRANSFERASE"/>
    <property type="match status" value="1"/>
</dbReference>
<dbReference type="BioCyc" id="IAGG583356:GHAH-1170-MONOMER"/>
<evidence type="ECO:0000256" key="4">
    <source>
        <dbReference type="ARBA" id="ARBA00022723"/>
    </source>
</evidence>
<dbReference type="SFLD" id="SFLDF00385">
    <property type="entry name" value="7_8-dihydro-6-hydroxymethylpte"/>
    <property type="match status" value="1"/>
</dbReference>
<comment type="cofactor">
    <cofactor evidence="1">
        <name>[4Fe-4S] cluster</name>
        <dbReference type="ChEBI" id="CHEBI:49883"/>
    </cofactor>
</comment>
<protein>
    <submittedName>
        <fullName evidence="8">Radical SAM domain protein</fullName>
    </submittedName>
</protein>
<feature type="domain" description="Radical SAM core" evidence="7">
    <location>
        <begin position="122"/>
        <end position="354"/>
    </location>
</feature>
<keyword evidence="5" id="KW-0408">Iron</keyword>
<dbReference type="SFLD" id="SFLDG01067">
    <property type="entry name" value="SPASM/twitch_domain_containing"/>
    <property type="match status" value="1"/>
</dbReference>
<organism evidence="8 9">
    <name type="scientific">Ignisphaera aggregans (strain DSM 17230 / JCM 13409 / AQ1.S1)</name>
    <dbReference type="NCBI Taxonomy" id="583356"/>
    <lineage>
        <taxon>Archaea</taxon>
        <taxon>Thermoproteota</taxon>
        <taxon>Thermoprotei</taxon>
        <taxon>Desulfurococcales</taxon>
        <taxon>Desulfurococcaceae</taxon>
        <taxon>Ignisphaera</taxon>
    </lineage>
</organism>
<keyword evidence="3" id="KW-0949">S-adenosyl-L-methionine</keyword>
<accession>E0SP72</accession>
<proteinExistence type="predicted"/>